<accession>A0A210Q2S9</accession>
<evidence type="ECO:0000256" key="12">
    <source>
        <dbReference type="SAM" id="MobiDB-lite"/>
    </source>
</evidence>
<dbReference type="Pfam" id="PF00096">
    <property type="entry name" value="zf-C2H2"/>
    <property type="match status" value="5"/>
</dbReference>
<evidence type="ECO:0000256" key="8">
    <source>
        <dbReference type="ARBA" id="ARBA00023125"/>
    </source>
</evidence>
<evidence type="ECO:0000256" key="10">
    <source>
        <dbReference type="ARBA" id="ARBA00023242"/>
    </source>
</evidence>
<evidence type="ECO:0000256" key="4">
    <source>
        <dbReference type="ARBA" id="ARBA00022737"/>
    </source>
</evidence>
<comment type="caution">
    <text evidence="14">The sequence shown here is derived from an EMBL/GenBank/DDBJ whole genome shotgun (WGS) entry which is preliminary data.</text>
</comment>
<keyword evidence="6" id="KW-0862">Zinc</keyword>
<evidence type="ECO:0000259" key="13">
    <source>
        <dbReference type="PROSITE" id="PS50157"/>
    </source>
</evidence>
<dbReference type="PROSITE" id="PS50157">
    <property type="entry name" value="ZINC_FINGER_C2H2_2"/>
    <property type="match status" value="7"/>
</dbReference>
<feature type="region of interest" description="Disordered" evidence="12">
    <location>
        <begin position="243"/>
        <end position="278"/>
    </location>
</feature>
<dbReference type="GO" id="GO:0000978">
    <property type="term" value="F:RNA polymerase II cis-regulatory region sequence-specific DNA binding"/>
    <property type="evidence" value="ECO:0007669"/>
    <property type="project" value="TreeGrafter"/>
</dbReference>
<sequence length="728" mass="80115">MEGTAYQNSGYSPTLQHSQNHGNASTTTVSKSSSPCTSNLNINASTNAGQTSPSSTQNCHYSHNGNSSPATNQPGFLNHHLVPPTLPTDIPGAVLSGNKPHGNETTGSVSGIRPQTTSVLSLGQNMVLDEQNIPADVMFGQQNNKAQEPLPIVDPTLAFQKTLRADPQFTTYFESLQSSNNNDGQSATSRSTLIEEKMFQIFKQQMGYEVTNENQSKVLLPTSQVNSEGNGSEVAMLSPSLLQTNSQVGPPGIDADSYNEDKRDNMTSSQRTGELTNSWGATLPSIAMMAGIRPKVKKALDHYDEECPGKKKKKKVEKSQHIKPAVPEYTGMNVNGLGLVAAAAAVAQRTTESSVPVLQSGSDMLALTNTQALFPNTYQGFHETMLAANNISGHSGKLRQNLDGPVSCDICGIMCANNFGLSLHKKSHINQTFKCRECSFATGTVTQLRLHEKYVHSTGNSSATGANFQQNNLGLGTSCNDNTNFNLQQSQQKSSLLDASTENNEPGNYPFQCSVCDGAFRRKQDLTRHLQVHKNIHKCNVCQEGFSTKQKLAAHTADSHQTGMFSCYQCLAQFTHPVHLQLHLNICNQSTTTAIQKRWKNMEQTTDEMMTEENKDKRNVCNVCGKGFKMVHYLKSHMRTHTGERPFSCHICFKSFSQRSTLKVHNRIHTGEKPYQCSMCSKAFSVRLYLQAHIRTHTGERPYKCNICNRCFSQRSSLVTHTKRHDGF</sequence>
<keyword evidence="9" id="KW-0804">Transcription</keyword>
<keyword evidence="5 11" id="KW-0863">Zinc-finger</keyword>
<dbReference type="SMART" id="SM00355">
    <property type="entry name" value="ZnF_C2H2"/>
    <property type="match status" value="9"/>
</dbReference>
<dbReference type="GO" id="GO:0001228">
    <property type="term" value="F:DNA-binding transcription activator activity, RNA polymerase II-specific"/>
    <property type="evidence" value="ECO:0007669"/>
    <property type="project" value="TreeGrafter"/>
</dbReference>
<dbReference type="FunFam" id="3.30.160.60:FF:000290">
    <property type="entry name" value="Zinc finger protein 697 isoform X1"/>
    <property type="match status" value="1"/>
</dbReference>
<comment type="similarity">
    <text evidence="2">Belongs to the krueppel C2H2-type zinc-finger protein family.</text>
</comment>
<dbReference type="FunFam" id="3.30.160.60:FF:001450">
    <property type="entry name" value="zinc finger protein 774"/>
    <property type="match status" value="1"/>
</dbReference>
<dbReference type="Gene3D" id="3.30.160.60">
    <property type="entry name" value="Classic Zinc Finger"/>
    <property type="match status" value="7"/>
</dbReference>
<keyword evidence="15" id="KW-1185">Reference proteome</keyword>
<dbReference type="GO" id="GO:0008270">
    <property type="term" value="F:zinc ion binding"/>
    <property type="evidence" value="ECO:0007669"/>
    <property type="project" value="UniProtKB-KW"/>
</dbReference>
<feature type="domain" description="C2H2-type" evidence="13">
    <location>
        <begin position="619"/>
        <end position="646"/>
    </location>
</feature>
<feature type="domain" description="C2H2-type" evidence="13">
    <location>
        <begin position="647"/>
        <end position="674"/>
    </location>
</feature>
<reference evidence="14 15" key="1">
    <citation type="journal article" date="2017" name="Nat. Ecol. Evol.">
        <title>Scallop genome provides insights into evolution of bilaterian karyotype and development.</title>
        <authorList>
            <person name="Wang S."/>
            <person name="Zhang J."/>
            <person name="Jiao W."/>
            <person name="Li J."/>
            <person name="Xun X."/>
            <person name="Sun Y."/>
            <person name="Guo X."/>
            <person name="Huan P."/>
            <person name="Dong B."/>
            <person name="Zhang L."/>
            <person name="Hu X."/>
            <person name="Sun X."/>
            <person name="Wang J."/>
            <person name="Zhao C."/>
            <person name="Wang Y."/>
            <person name="Wang D."/>
            <person name="Huang X."/>
            <person name="Wang R."/>
            <person name="Lv J."/>
            <person name="Li Y."/>
            <person name="Zhang Z."/>
            <person name="Liu B."/>
            <person name="Lu W."/>
            <person name="Hui Y."/>
            <person name="Liang J."/>
            <person name="Zhou Z."/>
            <person name="Hou R."/>
            <person name="Li X."/>
            <person name="Liu Y."/>
            <person name="Li H."/>
            <person name="Ning X."/>
            <person name="Lin Y."/>
            <person name="Zhao L."/>
            <person name="Xing Q."/>
            <person name="Dou J."/>
            <person name="Li Y."/>
            <person name="Mao J."/>
            <person name="Guo H."/>
            <person name="Dou H."/>
            <person name="Li T."/>
            <person name="Mu C."/>
            <person name="Jiang W."/>
            <person name="Fu Q."/>
            <person name="Fu X."/>
            <person name="Miao Y."/>
            <person name="Liu J."/>
            <person name="Yu Q."/>
            <person name="Li R."/>
            <person name="Liao H."/>
            <person name="Li X."/>
            <person name="Kong Y."/>
            <person name="Jiang Z."/>
            <person name="Chourrout D."/>
            <person name="Li R."/>
            <person name="Bao Z."/>
        </authorList>
    </citation>
    <scope>NUCLEOTIDE SEQUENCE [LARGE SCALE GENOMIC DNA]</scope>
    <source>
        <strain evidence="14 15">PY_sf001</strain>
    </source>
</reference>
<dbReference type="PROSITE" id="PS00028">
    <property type="entry name" value="ZINC_FINGER_C2H2_1"/>
    <property type="match status" value="7"/>
</dbReference>
<feature type="domain" description="C2H2-type" evidence="13">
    <location>
        <begin position="511"/>
        <end position="538"/>
    </location>
</feature>
<dbReference type="AlphaFoldDB" id="A0A210Q2S9"/>
<feature type="compositionally biased region" description="Polar residues" evidence="12">
    <location>
        <begin position="266"/>
        <end position="278"/>
    </location>
</feature>
<evidence type="ECO:0000313" key="14">
    <source>
        <dbReference type="EMBL" id="OWF43022.1"/>
    </source>
</evidence>
<proteinExistence type="inferred from homology"/>
<feature type="compositionally biased region" description="Polar residues" evidence="12">
    <location>
        <begin position="1"/>
        <end position="75"/>
    </location>
</feature>
<dbReference type="EMBL" id="NEDP02005180">
    <property type="protein sequence ID" value="OWF43022.1"/>
    <property type="molecule type" value="Genomic_DNA"/>
</dbReference>
<keyword evidence="8" id="KW-0238">DNA-binding</keyword>
<feature type="compositionally biased region" description="Polar residues" evidence="12">
    <location>
        <begin position="103"/>
        <end position="113"/>
    </location>
</feature>
<dbReference type="FunFam" id="3.30.160.60:FF:000145">
    <property type="entry name" value="Zinc finger protein 574"/>
    <property type="match status" value="1"/>
</dbReference>
<dbReference type="FunFam" id="3.30.160.60:FF:002343">
    <property type="entry name" value="Zinc finger protein 33A"/>
    <property type="match status" value="1"/>
</dbReference>
<evidence type="ECO:0000256" key="6">
    <source>
        <dbReference type="ARBA" id="ARBA00022833"/>
    </source>
</evidence>
<dbReference type="SUPFAM" id="SSF57667">
    <property type="entry name" value="beta-beta-alpha zinc fingers"/>
    <property type="match status" value="5"/>
</dbReference>
<dbReference type="Proteomes" id="UP000242188">
    <property type="component" value="Unassembled WGS sequence"/>
</dbReference>
<feature type="domain" description="C2H2-type" evidence="13">
    <location>
        <begin position="703"/>
        <end position="728"/>
    </location>
</feature>
<feature type="domain" description="C2H2-type" evidence="13">
    <location>
        <begin position="537"/>
        <end position="560"/>
    </location>
</feature>
<dbReference type="FunFam" id="3.30.160.60:FF:000557">
    <property type="entry name" value="zinc finger and SCAN domain-containing protein 29"/>
    <property type="match status" value="1"/>
</dbReference>
<feature type="region of interest" description="Disordered" evidence="12">
    <location>
        <begin position="1"/>
        <end position="113"/>
    </location>
</feature>
<evidence type="ECO:0000256" key="2">
    <source>
        <dbReference type="ARBA" id="ARBA00006991"/>
    </source>
</evidence>
<keyword evidence="4" id="KW-0677">Repeat</keyword>
<dbReference type="PANTHER" id="PTHR24393:SF15">
    <property type="entry name" value="IP01243P-RELATED"/>
    <property type="match status" value="1"/>
</dbReference>
<dbReference type="GO" id="GO:0005634">
    <property type="term" value="C:nucleus"/>
    <property type="evidence" value="ECO:0007669"/>
    <property type="project" value="UniProtKB-SubCell"/>
</dbReference>
<evidence type="ECO:0000256" key="3">
    <source>
        <dbReference type="ARBA" id="ARBA00022723"/>
    </source>
</evidence>
<feature type="domain" description="C2H2-type" evidence="13">
    <location>
        <begin position="675"/>
        <end position="702"/>
    </location>
</feature>
<protein>
    <submittedName>
        <fullName evidence="14">Zinc finger protein 182</fullName>
    </submittedName>
</protein>
<gene>
    <name evidence="14" type="ORF">KP79_PYT04982</name>
</gene>
<dbReference type="OrthoDB" id="6077919at2759"/>
<name>A0A210Q2S9_MIZYE</name>
<comment type="subcellular location">
    <subcellularLocation>
        <location evidence="1">Nucleus</location>
    </subcellularLocation>
</comment>
<dbReference type="PANTHER" id="PTHR24393">
    <property type="entry name" value="ZINC FINGER PROTEIN"/>
    <property type="match status" value="1"/>
</dbReference>
<dbReference type="InterPro" id="IPR013087">
    <property type="entry name" value="Znf_C2H2_type"/>
</dbReference>
<evidence type="ECO:0000256" key="11">
    <source>
        <dbReference type="PROSITE-ProRule" id="PRU00042"/>
    </source>
</evidence>
<organism evidence="14 15">
    <name type="scientific">Mizuhopecten yessoensis</name>
    <name type="common">Japanese scallop</name>
    <name type="synonym">Patinopecten yessoensis</name>
    <dbReference type="NCBI Taxonomy" id="6573"/>
    <lineage>
        <taxon>Eukaryota</taxon>
        <taxon>Metazoa</taxon>
        <taxon>Spiralia</taxon>
        <taxon>Lophotrochozoa</taxon>
        <taxon>Mollusca</taxon>
        <taxon>Bivalvia</taxon>
        <taxon>Autobranchia</taxon>
        <taxon>Pteriomorphia</taxon>
        <taxon>Pectinida</taxon>
        <taxon>Pectinoidea</taxon>
        <taxon>Pectinidae</taxon>
        <taxon>Mizuhopecten</taxon>
    </lineage>
</organism>
<keyword evidence="10" id="KW-0539">Nucleus</keyword>
<evidence type="ECO:0000313" key="15">
    <source>
        <dbReference type="Proteomes" id="UP000242188"/>
    </source>
</evidence>
<keyword evidence="3" id="KW-0479">Metal-binding</keyword>
<evidence type="ECO:0000256" key="5">
    <source>
        <dbReference type="ARBA" id="ARBA00022771"/>
    </source>
</evidence>
<keyword evidence="7" id="KW-0805">Transcription regulation</keyword>
<evidence type="ECO:0000256" key="1">
    <source>
        <dbReference type="ARBA" id="ARBA00004123"/>
    </source>
</evidence>
<feature type="domain" description="C2H2-type" evidence="13">
    <location>
        <begin position="433"/>
        <end position="461"/>
    </location>
</feature>
<evidence type="ECO:0000256" key="9">
    <source>
        <dbReference type="ARBA" id="ARBA00023163"/>
    </source>
</evidence>
<dbReference type="InterPro" id="IPR036236">
    <property type="entry name" value="Znf_C2H2_sf"/>
</dbReference>
<evidence type="ECO:0000256" key="7">
    <source>
        <dbReference type="ARBA" id="ARBA00023015"/>
    </source>
</evidence>